<accession>A0ABR2X419</accession>
<evidence type="ECO:0000256" key="4">
    <source>
        <dbReference type="ARBA" id="ARBA00022917"/>
    </source>
</evidence>
<feature type="region of interest" description="Disordered" evidence="5">
    <location>
        <begin position="176"/>
        <end position="201"/>
    </location>
</feature>
<evidence type="ECO:0000256" key="5">
    <source>
        <dbReference type="SAM" id="MobiDB-lite"/>
    </source>
</evidence>
<evidence type="ECO:0000256" key="2">
    <source>
        <dbReference type="ARBA" id="ARBA00022490"/>
    </source>
</evidence>
<keyword evidence="2" id="KW-0963">Cytoplasm</keyword>
<feature type="region of interest" description="Disordered" evidence="5">
    <location>
        <begin position="1"/>
        <end position="29"/>
    </location>
</feature>
<sequence length="463" mass="50294">MTTPYDGEQLESEPDQFEEYEEELTEEQKGQLIEGVKKVEEILGDIDGISKEVIEDTLWYYYFDVDQTVNYLREKYKRDSDTSTSRSQDGLNSASASSIKLGLNSLSKVHSPTLTKETLSSKDTPLVDTQTNSLIKPNALSKQSIGKSTESSSKLTLGDITSRLSLASNSISSTTNKSISTSILGSGKPLAPLSSSTLSKSSLNQDRYSAKSNSTFNISNQIGINPNVKALSPLPSSLSKNKVNGLTGLQSLQRPLSTGSKHNGPISLSDLSGKISRDGNKDHTHTNIITSALSALSNLSLSNEESSKKSQLKSNLSKAEPVKLQSSSRLSLLSPLVKSEQASKTEKKPSNIPHINNRDLPSTYMLPNPPDQPSPAPVTPLDTPLQNSNLIAPPSVFAISVFERLDQDLAELQPNEKDHKFFYSMQSELLPRSVTPFKFNSPSPDDTILAAQAHRSGGKLEAR</sequence>
<feature type="domain" description="HBS1-like protein N-terminal" evidence="6">
    <location>
        <begin position="11"/>
        <end position="78"/>
    </location>
</feature>
<feature type="region of interest" description="Disordered" evidence="5">
    <location>
        <begin position="112"/>
        <end position="133"/>
    </location>
</feature>
<dbReference type="EMBL" id="JASJQH010000015">
    <property type="protein sequence ID" value="KAK9768522.1"/>
    <property type="molecule type" value="Genomic_DNA"/>
</dbReference>
<evidence type="ECO:0000256" key="3">
    <source>
        <dbReference type="ARBA" id="ARBA00022801"/>
    </source>
</evidence>
<evidence type="ECO:0000256" key="1">
    <source>
        <dbReference type="ARBA" id="ARBA00004496"/>
    </source>
</evidence>
<dbReference type="Proteomes" id="UP001479436">
    <property type="component" value="Unassembled WGS sequence"/>
</dbReference>
<gene>
    <name evidence="7" type="ORF">K7432_000797</name>
</gene>
<protein>
    <recommendedName>
        <fullName evidence="6">HBS1-like protein N-terminal domain-containing protein</fullName>
    </recommendedName>
</protein>
<comment type="subcellular location">
    <subcellularLocation>
        <location evidence="1">Cytoplasm</location>
    </subcellularLocation>
</comment>
<name>A0ABR2X419_9FUNG</name>
<evidence type="ECO:0000313" key="7">
    <source>
        <dbReference type="EMBL" id="KAK9768522.1"/>
    </source>
</evidence>
<feature type="region of interest" description="Disordered" evidence="5">
    <location>
        <begin position="435"/>
        <end position="463"/>
    </location>
</feature>
<feature type="region of interest" description="Disordered" evidence="5">
    <location>
        <begin position="253"/>
        <end position="283"/>
    </location>
</feature>
<dbReference type="InterPro" id="IPR015033">
    <property type="entry name" value="HBS1-like_N"/>
</dbReference>
<dbReference type="Pfam" id="PF08938">
    <property type="entry name" value="HBS1_N"/>
    <property type="match status" value="1"/>
</dbReference>
<keyword evidence="3" id="KW-0378">Hydrolase</keyword>
<reference evidence="7 8" key="1">
    <citation type="submission" date="2023-04" db="EMBL/GenBank/DDBJ databases">
        <title>Genome of Basidiobolus ranarum AG-B5.</title>
        <authorList>
            <person name="Stajich J.E."/>
            <person name="Carter-House D."/>
            <person name="Gryganskyi A."/>
        </authorList>
    </citation>
    <scope>NUCLEOTIDE SEQUENCE [LARGE SCALE GENOMIC DNA]</scope>
    <source>
        <strain evidence="7 8">AG-B5</strain>
    </source>
</reference>
<evidence type="ECO:0000313" key="8">
    <source>
        <dbReference type="Proteomes" id="UP001479436"/>
    </source>
</evidence>
<keyword evidence="8" id="KW-1185">Reference proteome</keyword>
<comment type="caution">
    <text evidence="7">The sequence shown here is derived from an EMBL/GenBank/DDBJ whole genome shotgun (WGS) entry which is preliminary data.</text>
</comment>
<organism evidence="7 8">
    <name type="scientific">Basidiobolus ranarum</name>
    <dbReference type="NCBI Taxonomy" id="34480"/>
    <lineage>
        <taxon>Eukaryota</taxon>
        <taxon>Fungi</taxon>
        <taxon>Fungi incertae sedis</taxon>
        <taxon>Zoopagomycota</taxon>
        <taxon>Entomophthoromycotina</taxon>
        <taxon>Basidiobolomycetes</taxon>
        <taxon>Basidiobolales</taxon>
        <taxon>Basidiobolaceae</taxon>
        <taxon>Basidiobolus</taxon>
    </lineage>
</organism>
<feature type="region of interest" description="Disordered" evidence="5">
    <location>
        <begin position="335"/>
        <end position="380"/>
    </location>
</feature>
<feature type="compositionally biased region" description="Acidic residues" evidence="5">
    <location>
        <begin position="8"/>
        <end position="25"/>
    </location>
</feature>
<evidence type="ECO:0000259" key="6">
    <source>
        <dbReference type="Pfam" id="PF08938"/>
    </source>
</evidence>
<keyword evidence="4" id="KW-0648">Protein biosynthesis</keyword>
<proteinExistence type="predicted"/>
<feature type="compositionally biased region" description="Pro residues" evidence="5">
    <location>
        <begin position="367"/>
        <end position="378"/>
    </location>
</feature>